<comment type="catalytic activity">
    <reaction evidence="2">
        <text>2 GTP = 3',3'-c-di-GMP + 2 diphosphate</text>
        <dbReference type="Rhea" id="RHEA:24898"/>
        <dbReference type="ChEBI" id="CHEBI:33019"/>
        <dbReference type="ChEBI" id="CHEBI:37565"/>
        <dbReference type="ChEBI" id="CHEBI:58805"/>
        <dbReference type="EC" id="2.7.7.65"/>
    </reaction>
</comment>
<dbReference type="AlphaFoldDB" id="A0A0F5LQC6"/>
<dbReference type="GO" id="GO:0016020">
    <property type="term" value="C:membrane"/>
    <property type="evidence" value="ECO:0007669"/>
    <property type="project" value="InterPro"/>
</dbReference>
<evidence type="ECO:0000313" key="8">
    <source>
        <dbReference type="Proteomes" id="UP000033608"/>
    </source>
</evidence>
<evidence type="ECO:0000313" key="7">
    <source>
        <dbReference type="EMBL" id="SHE44483.1"/>
    </source>
</evidence>
<proteinExistence type="predicted"/>
<dbReference type="EMBL" id="FQVC01000001">
    <property type="protein sequence ID" value="SHE44483.1"/>
    <property type="molecule type" value="Genomic_DNA"/>
</dbReference>
<evidence type="ECO:0000313" key="9">
    <source>
        <dbReference type="Proteomes" id="UP000184533"/>
    </source>
</evidence>
<dbReference type="SMART" id="SM00267">
    <property type="entry name" value="GGDEF"/>
    <property type="match status" value="1"/>
</dbReference>
<protein>
    <recommendedName>
        <fullName evidence="1">diguanylate cyclase</fullName>
        <ecNumber evidence="1">2.7.7.65</ecNumber>
    </recommendedName>
</protein>
<dbReference type="InterPro" id="IPR000160">
    <property type="entry name" value="GGDEF_dom"/>
</dbReference>
<evidence type="ECO:0000259" key="4">
    <source>
        <dbReference type="PROSITE" id="PS50885"/>
    </source>
</evidence>
<name>A0A0F5LQC6_9HYPH</name>
<dbReference type="Pfam" id="PF00672">
    <property type="entry name" value="HAMP"/>
    <property type="match status" value="1"/>
</dbReference>
<gene>
    <name evidence="7" type="ORF">SAMN02745223_00394</name>
    <name evidence="6" type="ORF">VW29_12900</name>
</gene>
<dbReference type="SUPFAM" id="SSF55073">
    <property type="entry name" value="Nucleotide cyclase"/>
    <property type="match status" value="1"/>
</dbReference>
<keyword evidence="3" id="KW-1133">Transmembrane helix</keyword>
<dbReference type="Proteomes" id="UP000033608">
    <property type="component" value="Unassembled WGS sequence"/>
</dbReference>
<dbReference type="CDD" id="cd01949">
    <property type="entry name" value="GGDEF"/>
    <property type="match status" value="1"/>
</dbReference>
<dbReference type="InterPro" id="IPR029787">
    <property type="entry name" value="Nucleotide_cyclase"/>
</dbReference>
<feature type="domain" description="GGDEF" evidence="5">
    <location>
        <begin position="447"/>
        <end position="580"/>
    </location>
</feature>
<evidence type="ECO:0000256" key="1">
    <source>
        <dbReference type="ARBA" id="ARBA00012528"/>
    </source>
</evidence>
<dbReference type="CDD" id="cd06225">
    <property type="entry name" value="HAMP"/>
    <property type="match status" value="1"/>
</dbReference>
<organism evidence="6 8">
    <name type="scientific">Devosia limi DSM 17137</name>
    <dbReference type="NCBI Taxonomy" id="1121477"/>
    <lineage>
        <taxon>Bacteria</taxon>
        <taxon>Pseudomonadati</taxon>
        <taxon>Pseudomonadota</taxon>
        <taxon>Alphaproteobacteria</taxon>
        <taxon>Hyphomicrobiales</taxon>
        <taxon>Devosiaceae</taxon>
        <taxon>Devosia</taxon>
    </lineage>
</organism>
<dbReference type="InterPro" id="IPR043128">
    <property type="entry name" value="Rev_trsase/Diguanyl_cyclase"/>
</dbReference>
<evidence type="ECO:0000313" key="6">
    <source>
        <dbReference type="EMBL" id="KKB83882.1"/>
    </source>
</evidence>
<dbReference type="PROSITE" id="PS50885">
    <property type="entry name" value="HAMP"/>
    <property type="match status" value="1"/>
</dbReference>
<keyword evidence="3" id="KW-0812">Transmembrane</keyword>
<feature type="domain" description="HAMP" evidence="4">
    <location>
        <begin position="351"/>
        <end position="405"/>
    </location>
</feature>
<dbReference type="RefSeq" id="WP_046135681.1">
    <property type="nucleotide sequence ID" value="NZ_FQVC01000001.1"/>
</dbReference>
<dbReference type="GO" id="GO:0007165">
    <property type="term" value="P:signal transduction"/>
    <property type="evidence" value="ECO:0007669"/>
    <property type="project" value="InterPro"/>
</dbReference>
<dbReference type="PANTHER" id="PTHR45138:SF9">
    <property type="entry name" value="DIGUANYLATE CYCLASE DGCM-RELATED"/>
    <property type="match status" value="1"/>
</dbReference>
<dbReference type="SMART" id="SM00304">
    <property type="entry name" value="HAMP"/>
    <property type="match status" value="1"/>
</dbReference>
<evidence type="ECO:0000259" key="5">
    <source>
        <dbReference type="PROSITE" id="PS50887"/>
    </source>
</evidence>
<dbReference type="STRING" id="1121477.SAMN02745223_00394"/>
<dbReference type="Pfam" id="PF00990">
    <property type="entry name" value="GGDEF"/>
    <property type="match status" value="1"/>
</dbReference>
<dbReference type="InterPro" id="IPR050469">
    <property type="entry name" value="Diguanylate_Cyclase"/>
</dbReference>
<dbReference type="PANTHER" id="PTHR45138">
    <property type="entry name" value="REGULATORY COMPONENTS OF SENSORY TRANSDUCTION SYSTEM"/>
    <property type="match status" value="1"/>
</dbReference>
<dbReference type="Gene3D" id="3.30.450.20">
    <property type="entry name" value="PAS domain"/>
    <property type="match status" value="1"/>
</dbReference>
<keyword evidence="3" id="KW-0472">Membrane</keyword>
<dbReference type="NCBIfam" id="TIGR00254">
    <property type="entry name" value="GGDEF"/>
    <property type="match status" value="1"/>
</dbReference>
<sequence>MTSGPCGGEQIGTLRQRIGASLRTRVLLAVLLGFAVVAIPAYAAFTWIVNSTVIQLGTLFAEKQVLYDRYRGLEALMREVTLAETLAGTQAIRDWARDENDPEKARRGIAELEHFRQSFTDKSYFFVVGASGNYYFNDAANAYAGDQFRYQLDPGNPRDGWYYNTSALGDGCHLNVDNDDTLRVTKVWMNCVVREGQQVLGILGTGIDLTAFIREVVNVPQVGVTAIFVDREGAVQAHRDRDLVDFHSLTKAVGDRKTVFAMFERPQDQAALRALMRDVAAGETLVKSQFMHMGDKTVLVGVGYLDRLGWYNVTIMDIDAIIDRGLFLPIGLLLAAMMGLVAAMLVVVFKLQVLDRLKGLEAAVRRVEAGDFSAVAGLQKGDGDEIERLSQAFGEMAGAVRDHTRQLESRVRERTRDLEQLAFRDVQTGIANRRGFLTAFEAVSPNQHHGLLLIDIDHFKSINDTFGHAAGDAVIIEIARRIREAVGPANSCARWGGDEFVVLFNGCVATALGSTAFGLMAQICDAPVLLPDGQLVAVTVSVGGCLLEPGETIERATDMADAALYTAKEQGRNRVTIFDPQAGAANRMAQNAR</sequence>
<reference evidence="6 8" key="1">
    <citation type="submission" date="2015-03" db="EMBL/GenBank/DDBJ databases">
        <authorList>
            <person name="Hassan Y.I."/>
            <person name="Lepp D."/>
            <person name="Zhou T."/>
        </authorList>
    </citation>
    <scope>NUCLEOTIDE SEQUENCE [LARGE SCALE GENOMIC DNA]</scope>
    <source>
        <strain evidence="6 8">DSM 17137</strain>
    </source>
</reference>
<evidence type="ECO:0000256" key="3">
    <source>
        <dbReference type="SAM" id="Phobius"/>
    </source>
</evidence>
<dbReference type="GO" id="GO:0052621">
    <property type="term" value="F:diguanylate cyclase activity"/>
    <property type="evidence" value="ECO:0007669"/>
    <property type="project" value="UniProtKB-EC"/>
</dbReference>
<reference evidence="7 9" key="2">
    <citation type="submission" date="2016-11" db="EMBL/GenBank/DDBJ databases">
        <authorList>
            <person name="Jaros S."/>
            <person name="Januszkiewicz K."/>
            <person name="Wedrychowicz H."/>
        </authorList>
    </citation>
    <scope>NUCLEOTIDE SEQUENCE [LARGE SCALE GENOMIC DNA]</scope>
    <source>
        <strain evidence="7 9">DSM 17137</strain>
    </source>
</reference>
<dbReference type="EC" id="2.7.7.65" evidence="1"/>
<dbReference type="EMBL" id="LAJF01000087">
    <property type="protein sequence ID" value="KKB83882.1"/>
    <property type="molecule type" value="Genomic_DNA"/>
</dbReference>
<keyword evidence="8" id="KW-1185">Reference proteome</keyword>
<dbReference type="Gene3D" id="3.30.70.270">
    <property type="match status" value="1"/>
</dbReference>
<dbReference type="Gene3D" id="6.10.340.10">
    <property type="match status" value="1"/>
</dbReference>
<evidence type="ECO:0000256" key="2">
    <source>
        <dbReference type="ARBA" id="ARBA00034247"/>
    </source>
</evidence>
<dbReference type="InterPro" id="IPR003660">
    <property type="entry name" value="HAMP_dom"/>
</dbReference>
<dbReference type="PATRIC" id="fig|1121477.3.peg.3735"/>
<feature type="transmembrane region" description="Helical" evidence="3">
    <location>
        <begin position="326"/>
        <end position="349"/>
    </location>
</feature>
<feature type="transmembrane region" description="Helical" evidence="3">
    <location>
        <begin position="26"/>
        <end position="49"/>
    </location>
</feature>
<dbReference type="Proteomes" id="UP000184533">
    <property type="component" value="Unassembled WGS sequence"/>
</dbReference>
<dbReference type="PROSITE" id="PS50887">
    <property type="entry name" value="GGDEF"/>
    <property type="match status" value="1"/>
</dbReference>
<dbReference type="OrthoDB" id="9812260at2"/>
<accession>A0A0F5LQC6</accession>